<keyword evidence="2" id="KW-1185">Reference proteome</keyword>
<sequence>MHSGLAQQPMLATPSSEVLLLGQHILEPVLTSSTLFRVHNSPLVPASTTWCNVGTS</sequence>
<accession>A0A0F7RZB0</accession>
<name>A0A0F7RZB0_9BASI</name>
<proteinExistence type="predicted"/>
<dbReference type="Proteomes" id="UP000242770">
    <property type="component" value="Unassembled WGS sequence"/>
</dbReference>
<reference evidence="2" key="1">
    <citation type="submission" date="2014-06" db="EMBL/GenBank/DDBJ databases">
        <authorList>
            <person name="Berkman P.J."/>
        </authorList>
    </citation>
    <scope>NUCLEOTIDE SEQUENCE [LARGE SCALE GENOMIC DNA]</scope>
</reference>
<evidence type="ECO:0000313" key="2">
    <source>
        <dbReference type="Proteomes" id="UP000242770"/>
    </source>
</evidence>
<evidence type="ECO:0000313" key="1">
    <source>
        <dbReference type="EMBL" id="CDS01845.1"/>
    </source>
</evidence>
<organism evidence="1 2">
    <name type="scientific">Sporisorium scitamineum</name>
    <dbReference type="NCBI Taxonomy" id="49012"/>
    <lineage>
        <taxon>Eukaryota</taxon>
        <taxon>Fungi</taxon>
        <taxon>Dikarya</taxon>
        <taxon>Basidiomycota</taxon>
        <taxon>Ustilaginomycotina</taxon>
        <taxon>Ustilaginomycetes</taxon>
        <taxon>Ustilaginales</taxon>
        <taxon>Ustilaginaceae</taxon>
        <taxon>Sporisorium</taxon>
    </lineage>
</organism>
<dbReference type="AlphaFoldDB" id="A0A0F7RZB0"/>
<protein>
    <submittedName>
        <fullName evidence="1">Uncharacterized protein</fullName>
    </submittedName>
</protein>
<gene>
    <name evidence="1" type="primary">SSCI76290.1</name>
</gene>
<dbReference type="EMBL" id="CCFA01004647">
    <property type="protein sequence ID" value="CDS01845.1"/>
    <property type="molecule type" value="Genomic_DNA"/>
</dbReference>